<dbReference type="CDD" id="cd07012">
    <property type="entry name" value="PBP2_Bug_TTT"/>
    <property type="match status" value="1"/>
</dbReference>
<evidence type="ECO:0000256" key="2">
    <source>
        <dbReference type="SAM" id="SignalP"/>
    </source>
</evidence>
<feature type="signal peptide" evidence="2">
    <location>
        <begin position="1"/>
        <end position="28"/>
    </location>
</feature>
<evidence type="ECO:0000256" key="1">
    <source>
        <dbReference type="ARBA" id="ARBA00006987"/>
    </source>
</evidence>
<dbReference type="Proteomes" id="UP000028878">
    <property type="component" value="Unassembled WGS sequence"/>
</dbReference>
<dbReference type="EMBL" id="CCAE010000034">
    <property type="protein sequence ID" value="CDN89053.1"/>
    <property type="molecule type" value="Genomic_DNA"/>
</dbReference>
<reference evidence="4" key="1">
    <citation type="submission" date="2014-02" db="EMBL/GenBank/DDBJ databases">
        <authorList>
            <person name="Gan H."/>
        </authorList>
    </citation>
    <scope>NUCLEOTIDE SEQUENCE [LARGE SCALE GENOMIC DNA]</scope>
    <source>
        <strain evidence="4">S1</strain>
    </source>
</reference>
<sequence precursor="true">MPFTPHRARWLRASGLALLAALLAPAHAQNATWPERPLRLIVPFGAGGSTDALARVVGEKLSSALKQPVVIDNRAGAAGSIGAQAVAKAAPDGYTFLLATSSTHAVLPQLRALPYDVQRDFTAIARIATAPNVLVVSPALKVTTVAEFLQAARARSAPLNYSSSGNGSVTHLIGADFAQRAKLPTTHIPYKTGIQALPDLNGGQIDFAFDSIVWTLPQSQAGKVKALAIGSAQRSPLAPDLPTLREAGFEGFDGTTWFALMGPAGLDAKVVGELNRHINTVLRDPDLRAQFERQGAEPLGGSPRELERLVQEDGQRWAAVIKAGNIKIDQ</sequence>
<dbReference type="Pfam" id="PF03401">
    <property type="entry name" value="TctC"/>
    <property type="match status" value="1"/>
</dbReference>
<evidence type="ECO:0000313" key="4">
    <source>
        <dbReference type="Proteomes" id="UP000028878"/>
    </source>
</evidence>
<proteinExistence type="inferred from homology"/>
<evidence type="ECO:0000313" key="3">
    <source>
        <dbReference type="EMBL" id="CDN89053.1"/>
    </source>
</evidence>
<dbReference type="Gene3D" id="3.40.190.10">
    <property type="entry name" value="Periplasmic binding protein-like II"/>
    <property type="match status" value="1"/>
</dbReference>
<dbReference type="PANTHER" id="PTHR42928">
    <property type="entry name" value="TRICARBOXYLATE-BINDING PROTEIN"/>
    <property type="match status" value="1"/>
</dbReference>
<reference evidence="4" key="2">
    <citation type="submission" date="2014-11" db="EMBL/GenBank/DDBJ databases">
        <title>Draft genome sequence of Hydrogenophaga intermedia S1.</title>
        <authorList>
            <person name="Gan H.M."/>
            <person name="Chew T.H."/>
            <person name="Stolz A."/>
        </authorList>
    </citation>
    <scope>NUCLEOTIDE SEQUENCE [LARGE SCALE GENOMIC DNA]</scope>
    <source>
        <strain evidence="4">S1</strain>
    </source>
</reference>
<dbReference type="InterPro" id="IPR042100">
    <property type="entry name" value="Bug_dom1"/>
</dbReference>
<dbReference type="RefSeq" id="WP_035622919.1">
    <property type="nucleotide sequence ID" value="NZ_CCAE010000034.1"/>
</dbReference>
<accession>A0A1L1PMP2</accession>
<dbReference type="Gene3D" id="3.40.190.150">
    <property type="entry name" value="Bordetella uptake gene, domain 1"/>
    <property type="match status" value="1"/>
</dbReference>
<organism evidence="3 4">
    <name type="scientific">Hydrogenophaga intermedia</name>
    <dbReference type="NCBI Taxonomy" id="65786"/>
    <lineage>
        <taxon>Bacteria</taxon>
        <taxon>Pseudomonadati</taxon>
        <taxon>Pseudomonadota</taxon>
        <taxon>Betaproteobacteria</taxon>
        <taxon>Burkholderiales</taxon>
        <taxon>Comamonadaceae</taxon>
        <taxon>Hydrogenophaga</taxon>
    </lineage>
</organism>
<protein>
    <recommendedName>
        <fullName evidence="5">Tripartite tricarboxylate transporter substrate binding protein</fullName>
    </recommendedName>
</protein>
<feature type="chain" id="PRO_5009681537" description="Tripartite tricarboxylate transporter substrate binding protein" evidence="2">
    <location>
        <begin position="29"/>
        <end position="330"/>
    </location>
</feature>
<dbReference type="AlphaFoldDB" id="A0A1L1PMP2"/>
<gene>
    <name evidence="3" type="ORF">BN948_03490</name>
</gene>
<comment type="similarity">
    <text evidence="1">Belongs to the UPF0065 (bug) family.</text>
</comment>
<keyword evidence="2" id="KW-0732">Signal</keyword>
<evidence type="ECO:0008006" key="5">
    <source>
        <dbReference type="Google" id="ProtNLM"/>
    </source>
</evidence>
<dbReference type="PIRSF" id="PIRSF017082">
    <property type="entry name" value="YflP"/>
    <property type="match status" value="1"/>
</dbReference>
<keyword evidence="4" id="KW-1185">Reference proteome</keyword>
<dbReference type="SUPFAM" id="SSF53850">
    <property type="entry name" value="Periplasmic binding protein-like II"/>
    <property type="match status" value="1"/>
</dbReference>
<dbReference type="InterPro" id="IPR005064">
    <property type="entry name" value="BUG"/>
</dbReference>
<dbReference type="PANTHER" id="PTHR42928:SF5">
    <property type="entry name" value="BLR1237 PROTEIN"/>
    <property type="match status" value="1"/>
</dbReference>
<name>A0A1L1PMP2_HYDIT</name>